<comment type="caution">
    <text evidence="3">The sequence shown here is derived from an EMBL/GenBank/DDBJ whole genome shotgun (WGS) entry which is preliminary data.</text>
</comment>
<evidence type="ECO:0000259" key="2">
    <source>
        <dbReference type="PROSITE" id="PS50022"/>
    </source>
</evidence>
<gene>
    <name evidence="3" type="ORF">E3T28_02260</name>
</gene>
<protein>
    <submittedName>
        <fullName evidence="3">Discoidin domain-containing protein</fullName>
    </submittedName>
</protein>
<reference evidence="3 4" key="1">
    <citation type="submission" date="2019-03" db="EMBL/GenBank/DDBJ databases">
        <title>Genomics of glacier-inhabiting Cryobacterium strains.</title>
        <authorList>
            <person name="Liu Q."/>
            <person name="Xin Y.-H."/>
        </authorList>
    </citation>
    <scope>NUCLEOTIDE SEQUENCE [LARGE SCALE GENOMIC DNA]</scope>
    <source>
        <strain evidence="3 4">TMT1-23-1</strain>
    </source>
</reference>
<feature type="domain" description="F5/8 type C" evidence="2">
    <location>
        <begin position="86"/>
        <end position="234"/>
    </location>
</feature>
<accession>A0ABY2JET3</accession>
<sequence length="273" mass="28926">MDRVSNGRIGRFEIHASSDGANRGAAVATGTWADNSLEKTSGFTLVATRLVRLTAITEAGNRGPWTGAAELNLVAETGTPQPPPPAPAPAALTRTGWTVAASDQETTREDGSAANVLDGSLTMIWHSQYSPTLVPLPHSIILDMRATNEVSGFTYAPRSGTSRNGTIGQYAIAVSSGGTTWSAPLASGTWADTSQAKAVTFPAVQARYIRLIATTEAGNRGQWTSMAELNVIGRSLSAPPPAPTPRGRREPGVRRSVSRWFPRWRPFCPATNC</sequence>
<dbReference type="Gene3D" id="2.60.120.260">
    <property type="entry name" value="Galactose-binding domain-like"/>
    <property type="match status" value="2"/>
</dbReference>
<keyword evidence="4" id="KW-1185">Reference proteome</keyword>
<evidence type="ECO:0000256" key="1">
    <source>
        <dbReference type="SAM" id="MobiDB-lite"/>
    </source>
</evidence>
<feature type="region of interest" description="Disordered" evidence="1">
    <location>
        <begin position="234"/>
        <end position="255"/>
    </location>
</feature>
<dbReference type="EMBL" id="SOGQ01000013">
    <property type="protein sequence ID" value="TFD04298.1"/>
    <property type="molecule type" value="Genomic_DNA"/>
</dbReference>
<dbReference type="Proteomes" id="UP000297853">
    <property type="component" value="Unassembled WGS sequence"/>
</dbReference>
<name>A0ABY2JET3_9MICO</name>
<dbReference type="InterPro" id="IPR008979">
    <property type="entry name" value="Galactose-bd-like_sf"/>
</dbReference>
<dbReference type="SMART" id="SM00231">
    <property type="entry name" value="FA58C"/>
    <property type="match status" value="1"/>
</dbReference>
<dbReference type="SUPFAM" id="SSF49785">
    <property type="entry name" value="Galactose-binding domain-like"/>
    <property type="match status" value="2"/>
</dbReference>
<proteinExistence type="predicted"/>
<dbReference type="Pfam" id="PF00754">
    <property type="entry name" value="F5_F8_type_C"/>
    <property type="match status" value="1"/>
</dbReference>
<evidence type="ECO:0000313" key="4">
    <source>
        <dbReference type="Proteomes" id="UP000297853"/>
    </source>
</evidence>
<dbReference type="PROSITE" id="PS50022">
    <property type="entry name" value="FA58C_3"/>
    <property type="match status" value="1"/>
</dbReference>
<organism evidence="3 4">
    <name type="scientific">Cryobacterium sinapicolor</name>
    <dbReference type="NCBI Taxonomy" id="1259236"/>
    <lineage>
        <taxon>Bacteria</taxon>
        <taxon>Bacillati</taxon>
        <taxon>Actinomycetota</taxon>
        <taxon>Actinomycetes</taxon>
        <taxon>Micrococcales</taxon>
        <taxon>Microbacteriaceae</taxon>
        <taxon>Cryobacterium</taxon>
    </lineage>
</organism>
<dbReference type="InterPro" id="IPR000421">
    <property type="entry name" value="FA58C"/>
</dbReference>
<evidence type="ECO:0000313" key="3">
    <source>
        <dbReference type="EMBL" id="TFD04298.1"/>
    </source>
</evidence>